<accession>A0A3G4ZW87</accession>
<evidence type="ECO:0000313" key="1">
    <source>
        <dbReference type="EMBL" id="AYV78251.1"/>
    </source>
</evidence>
<proteinExistence type="predicted"/>
<sequence length="325" mass="38048">EDVMKFFDKELASPKKDLEGMNVKINDKKEIKEKKDNIEYVSKYLDLNDPFVMKEIIKIIQQIERQPLSVVDKFKKYVDPDNQNLEVEVDDTTLFNFIKKNVDKKKKRIVDKFNENKENYLEIFLRLGNVIDHSQKIQKCLSAIGKNEKCNAPVYDYFEPGNMEPNAGMYNPGNYQYKDYPGTWPSIPSLPPIKPSYQKPKTPDSWYEVQPAYYEPNPIYYENELFQKGKSQIEKQKSMLKKYEKKKSIDDVDDCISEKSMPLKCSKISSPKMQEYLAKSPIACQLKCPCDQDSSLQYKCDEDTETESDEDMNDTCTKNKNVAYY</sequence>
<feature type="non-terminal residue" evidence="1">
    <location>
        <position position="1"/>
    </location>
</feature>
<protein>
    <submittedName>
        <fullName evidence="1">Uncharacterized protein</fullName>
    </submittedName>
</protein>
<gene>
    <name evidence="1" type="ORF">Edafosvirus8_1</name>
</gene>
<name>A0A3G4ZW87_9VIRU</name>
<organism evidence="1">
    <name type="scientific">Edafosvirus sp</name>
    <dbReference type="NCBI Taxonomy" id="2487765"/>
    <lineage>
        <taxon>Viruses</taxon>
        <taxon>Varidnaviria</taxon>
        <taxon>Bamfordvirae</taxon>
        <taxon>Nucleocytoviricota</taxon>
        <taxon>Megaviricetes</taxon>
        <taxon>Imitervirales</taxon>
        <taxon>Mimiviridae</taxon>
        <taxon>Klosneuvirinae</taxon>
    </lineage>
</organism>
<reference evidence="1" key="1">
    <citation type="submission" date="2018-10" db="EMBL/GenBank/DDBJ databases">
        <title>Hidden diversity of soil giant viruses.</title>
        <authorList>
            <person name="Schulz F."/>
            <person name="Alteio L."/>
            <person name="Goudeau D."/>
            <person name="Ryan E.M."/>
            <person name="Malmstrom R.R."/>
            <person name="Blanchard J."/>
            <person name="Woyke T."/>
        </authorList>
    </citation>
    <scope>NUCLEOTIDE SEQUENCE</scope>
    <source>
        <strain evidence="1">EDV1</strain>
    </source>
</reference>
<dbReference type="EMBL" id="MK072073">
    <property type="protein sequence ID" value="AYV78251.1"/>
    <property type="molecule type" value="Genomic_DNA"/>
</dbReference>